<dbReference type="Pfam" id="PF06242">
    <property type="entry name" value="TrcR"/>
    <property type="match status" value="1"/>
</dbReference>
<evidence type="ECO:0000313" key="4">
    <source>
        <dbReference type="Proteomes" id="UP000298714"/>
    </source>
</evidence>
<dbReference type="Proteomes" id="UP000298714">
    <property type="component" value="Chromosome"/>
</dbReference>
<dbReference type="RefSeq" id="WP_222872537.1">
    <property type="nucleotide sequence ID" value="NZ_CP039704.1"/>
</dbReference>
<evidence type="ECO:0000256" key="1">
    <source>
        <dbReference type="SAM" id="Coils"/>
    </source>
</evidence>
<accession>A0A4D7C9Q3</accession>
<feature type="region of interest" description="Disordered" evidence="2">
    <location>
        <begin position="78"/>
        <end position="97"/>
    </location>
</feature>
<evidence type="ECO:0000313" key="3">
    <source>
        <dbReference type="EMBL" id="QCI79717.1"/>
    </source>
</evidence>
<gene>
    <name evidence="3" type="ORF">E6W36_09810</name>
</gene>
<dbReference type="EMBL" id="CP039704">
    <property type="protein sequence ID" value="QCI79717.1"/>
    <property type="molecule type" value="Genomic_DNA"/>
</dbReference>
<evidence type="ECO:0000256" key="2">
    <source>
        <dbReference type="SAM" id="MobiDB-lite"/>
    </source>
</evidence>
<reference evidence="4" key="1">
    <citation type="submission" date="2019-04" db="EMBL/GenBank/DDBJ databases">
        <title>Complete genome sequence of Sphingomonas sp. W1-2-3.</title>
        <authorList>
            <person name="Im W.T."/>
        </authorList>
    </citation>
    <scope>NUCLEOTIDE SEQUENCE [LARGE SCALE GENOMIC DNA]</scope>
    <source>
        <strain evidence="4">W1-2-3</strain>
    </source>
</reference>
<name>A0A4D7C9Q3_9SPHN</name>
<dbReference type="KEGG" id="hgn:E6W36_09810"/>
<feature type="coiled-coil region" evidence="1">
    <location>
        <begin position="178"/>
        <end position="208"/>
    </location>
</feature>
<dbReference type="InterPro" id="IPR010421">
    <property type="entry name" value="TrcR"/>
</dbReference>
<keyword evidence="4" id="KW-1185">Reference proteome</keyword>
<keyword evidence="1" id="KW-0175">Coiled coil</keyword>
<sequence>MSQPLMPFATAVWLVENTSLTFQQIADFCGLHQLEVQAIADDTVQTKMVGIDPVRAGQLTMTEVERCQKDPAARLIPVSGPEQAKRTKGPRYTPVSRRQDKPDAIAWLLRYHPELKDSQIAKLIGTTKHTITGIRDKSHWNIQAIKPQDPVALGLCSQRELDALVSQANKDRAAANDAAIVDRETAVLEEELRKLRAATRRAEAEAAASTDLPPEE</sequence>
<proteinExistence type="predicted"/>
<protein>
    <submittedName>
        <fullName evidence="3">DUF1013 domain-containing protein</fullName>
    </submittedName>
</protein>
<dbReference type="AlphaFoldDB" id="A0A4D7C9Q3"/>
<organism evidence="3 4">
    <name type="scientific">Hankyongella ginsenosidimutans</name>
    <dbReference type="NCBI Taxonomy" id="1763828"/>
    <lineage>
        <taxon>Bacteria</taxon>
        <taxon>Pseudomonadati</taxon>
        <taxon>Pseudomonadota</taxon>
        <taxon>Alphaproteobacteria</taxon>
        <taxon>Sphingomonadales</taxon>
        <taxon>Sphingomonadaceae</taxon>
        <taxon>Hankyongella</taxon>
    </lineage>
</organism>